<dbReference type="Proteomes" id="UP001442494">
    <property type="component" value="Unassembled WGS sequence"/>
</dbReference>
<evidence type="ECO:0000256" key="2">
    <source>
        <dbReference type="ARBA" id="ARBA00022448"/>
    </source>
</evidence>
<keyword evidence="2" id="KW-0813">Transport</keyword>
<organism evidence="6 7">
    <name type="scientific">Funiculus sociatus GB2-A5</name>
    <dbReference type="NCBI Taxonomy" id="2933946"/>
    <lineage>
        <taxon>Bacteria</taxon>
        <taxon>Bacillati</taxon>
        <taxon>Cyanobacteriota</taxon>
        <taxon>Cyanophyceae</taxon>
        <taxon>Coleofasciculales</taxon>
        <taxon>Coleofasciculaceae</taxon>
        <taxon>Funiculus</taxon>
    </lineage>
</organism>
<dbReference type="PRINTS" id="PR00909">
    <property type="entry name" value="SPERMDNBNDNG"/>
</dbReference>
<feature type="signal peptide" evidence="5">
    <location>
        <begin position="1"/>
        <end position="20"/>
    </location>
</feature>
<evidence type="ECO:0000313" key="7">
    <source>
        <dbReference type="Proteomes" id="UP001442494"/>
    </source>
</evidence>
<dbReference type="SUPFAM" id="SSF53850">
    <property type="entry name" value="Periplasmic binding protein-like II"/>
    <property type="match status" value="1"/>
</dbReference>
<evidence type="ECO:0000256" key="4">
    <source>
        <dbReference type="ARBA" id="ARBA00022764"/>
    </source>
</evidence>
<keyword evidence="3 5" id="KW-0732">Signal</keyword>
<evidence type="ECO:0000313" key="6">
    <source>
        <dbReference type="EMBL" id="MEP0865039.1"/>
    </source>
</evidence>
<reference evidence="6 7" key="1">
    <citation type="submission" date="2022-04" db="EMBL/GenBank/DDBJ databases">
        <title>Positive selection, recombination, and allopatry shape intraspecific diversity of widespread and dominant cyanobacteria.</title>
        <authorList>
            <person name="Wei J."/>
            <person name="Shu W."/>
            <person name="Hu C."/>
        </authorList>
    </citation>
    <scope>NUCLEOTIDE SEQUENCE [LARGE SCALE GENOMIC DNA]</scope>
    <source>
        <strain evidence="6 7">GB2-A5</strain>
    </source>
</reference>
<keyword evidence="4" id="KW-0574">Periplasm</keyword>
<comment type="subcellular location">
    <subcellularLocation>
        <location evidence="1">Periplasm</location>
    </subcellularLocation>
</comment>
<gene>
    <name evidence="6" type="ORF">NDI37_11225</name>
</gene>
<keyword evidence="7" id="KW-1185">Reference proteome</keyword>
<feature type="chain" id="PRO_5046592473" evidence="5">
    <location>
        <begin position="21"/>
        <end position="386"/>
    </location>
</feature>
<comment type="caution">
    <text evidence="6">The sequence shown here is derived from an EMBL/GenBank/DDBJ whole genome shotgun (WGS) entry which is preliminary data.</text>
</comment>
<accession>A0ABV0JNN1</accession>
<dbReference type="Gene3D" id="3.40.190.10">
    <property type="entry name" value="Periplasmic binding protein-like II"/>
    <property type="match status" value="2"/>
</dbReference>
<dbReference type="Pfam" id="PF13343">
    <property type="entry name" value="SBP_bac_6"/>
    <property type="match status" value="1"/>
</dbReference>
<protein>
    <submittedName>
        <fullName evidence="6">Extracellular solute-binding protein</fullName>
    </submittedName>
</protein>
<dbReference type="PROSITE" id="PS51257">
    <property type="entry name" value="PROKAR_LIPOPROTEIN"/>
    <property type="match status" value="1"/>
</dbReference>
<evidence type="ECO:0000256" key="3">
    <source>
        <dbReference type="ARBA" id="ARBA00022729"/>
    </source>
</evidence>
<dbReference type="EMBL" id="JAMPKK010000020">
    <property type="protein sequence ID" value="MEP0865039.1"/>
    <property type="molecule type" value="Genomic_DNA"/>
</dbReference>
<sequence length="386" mass="43821">MNRRSFLLGAGTLAMSQLLASCGSSQNPALRVKLLKNSIPAQLLNEFRQSLKQSATLDFTPETQLKELFTRLETWHKPSETGKGWMRIPFITKTPVIADLVTLGDYWLAQAIEQKLIQPIEPTQTAGWKQLPRPWQELVRRNAQGQLDASGKIWGAPYRWGSTVIVYRRDKFKALGWEPRDWQDLWREELRDRISVLDQPREVIGLTLKRLGHSYNTENLDKVPDLKDALAKLKGQIKLYSSDTYLEPLLIGDTWLAVGWSTDVLPVLKSDRNIAAVVPQSGTALWADVWVRPAAASKSEDTANIASLQNQWIDFCWQQKQALEISLFTRAASPIITGMNRSELPKSLQANSVLLPDTQVLEKSEFLYPLSQSTALKYLSLWQEIR</sequence>
<evidence type="ECO:0000256" key="5">
    <source>
        <dbReference type="SAM" id="SignalP"/>
    </source>
</evidence>
<dbReference type="PANTHER" id="PTHR30222">
    <property type="entry name" value="SPERMIDINE/PUTRESCINE-BINDING PERIPLASMIC PROTEIN"/>
    <property type="match status" value="1"/>
</dbReference>
<proteinExistence type="predicted"/>
<dbReference type="PANTHER" id="PTHR30222:SF17">
    <property type="entry name" value="SPERMIDINE_PUTRESCINE-BINDING PERIPLASMIC PROTEIN"/>
    <property type="match status" value="1"/>
</dbReference>
<evidence type="ECO:0000256" key="1">
    <source>
        <dbReference type="ARBA" id="ARBA00004418"/>
    </source>
</evidence>
<dbReference type="InterPro" id="IPR001188">
    <property type="entry name" value="Sperm_putr-bd"/>
</dbReference>
<name>A0ABV0JNN1_9CYAN</name>